<accession>A0A7Y9UP08</accession>
<dbReference type="PROSITE" id="PS50006">
    <property type="entry name" value="FHA_DOMAIN"/>
    <property type="match status" value="1"/>
</dbReference>
<dbReference type="InterPro" id="IPR008984">
    <property type="entry name" value="SMAD_FHA_dom_sf"/>
</dbReference>
<dbReference type="EMBL" id="JACCAA010000001">
    <property type="protein sequence ID" value="NYG59098.1"/>
    <property type="molecule type" value="Genomic_DNA"/>
</dbReference>
<protein>
    <recommendedName>
        <fullName evidence="3">FHA domain-containing protein</fullName>
    </recommendedName>
</protein>
<dbReference type="CDD" id="cd00060">
    <property type="entry name" value="FHA"/>
    <property type="match status" value="1"/>
</dbReference>
<feature type="compositionally biased region" description="Low complexity" evidence="2">
    <location>
        <begin position="304"/>
        <end position="328"/>
    </location>
</feature>
<evidence type="ECO:0000256" key="1">
    <source>
        <dbReference type="ARBA" id="ARBA00022553"/>
    </source>
</evidence>
<dbReference type="Gene3D" id="2.60.200.20">
    <property type="match status" value="1"/>
</dbReference>
<dbReference type="SUPFAM" id="SSF49879">
    <property type="entry name" value="SMAD/FHA domain"/>
    <property type="match status" value="1"/>
</dbReference>
<name>A0A7Y9UP08_9ACTN</name>
<gene>
    <name evidence="4" type="ORF">BJ980_002021</name>
</gene>
<evidence type="ECO:0000259" key="3">
    <source>
        <dbReference type="PROSITE" id="PS50006"/>
    </source>
</evidence>
<evidence type="ECO:0000256" key="2">
    <source>
        <dbReference type="SAM" id="MobiDB-lite"/>
    </source>
</evidence>
<dbReference type="InterPro" id="IPR000253">
    <property type="entry name" value="FHA_dom"/>
</dbReference>
<feature type="region of interest" description="Disordered" evidence="2">
    <location>
        <begin position="182"/>
        <end position="332"/>
    </location>
</feature>
<proteinExistence type="predicted"/>
<feature type="compositionally biased region" description="Low complexity" evidence="2">
    <location>
        <begin position="182"/>
        <end position="205"/>
    </location>
</feature>
<reference evidence="4 5" key="1">
    <citation type="submission" date="2020-07" db="EMBL/GenBank/DDBJ databases">
        <title>Sequencing the genomes of 1000 actinobacteria strains.</title>
        <authorList>
            <person name="Klenk H.-P."/>
        </authorList>
    </citation>
    <scope>NUCLEOTIDE SEQUENCE [LARGE SCALE GENOMIC DNA]</scope>
    <source>
        <strain evidence="4 5">DSM 23819</strain>
    </source>
</reference>
<evidence type="ECO:0000313" key="5">
    <source>
        <dbReference type="Proteomes" id="UP000540656"/>
    </source>
</evidence>
<dbReference type="RefSeq" id="WP_179502186.1">
    <property type="nucleotide sequence ID" value="NZ_JACCAA010000001.1"/>
</dbReference>
<dbReference type="AlphaFoldDB" id="A0A7Y9UP08"/>
<evidence type="ECO:0000313" key="4">
    <source>
        <dbReference type="EMBL" id="NYG59098.1"/>
    </source>
</evidence>
<keyword evidence="5" id="KW-1185">Reference proteome</keyword>
<organism evidence="4 5">
    <name type="scientific">Nocardioides daedukensis</name>
    <dbReference type="NCBI Taxonomy" id="634462"/>
    <lineage>
        <taxon>Bacteria</taxon>
        <taxon>Bacillati</taxon>
        <taxon>Actinomycetota</taxon>
        <taxon>Actinomycetes</taxon>
        <taxon>Propionibacteriales</taxon>
        <taxon>Nocardioidaceae</taxon>
        <taxon>Nocardioides</taxon>
    </lineage>
</organism>
<keyword evidence="1" id="KW-0597">Phosphoprotein</keyword>
<feature type="compositionally biased region" description="Pro residues" evidence="2">
    <location>
        <begin position="265"/>
        <end position="274"/>
    </location>
</feature>
<dbReference type="Proteomes" id="UP000540656">
    <property type="component" value="Unassembled WGS sequence"/>
</dbReference>
<feature type="compositionally biased region" description="Low complexity" evidence="2">
    <location>
        <begin position="226"/>
        <end position="264"/>
    </location>
</feature>
<comment type="caution">
    <text evidence="4">The sequence shown here is derived from an EMBL/GenBank/DDBJ whole genome shotgun (WGS) entry which is preliminary data.</text>
</comment>
<feature type="domain" description="FHA" evidence="3">
    <location>
        <begin position="391"/>
        <end position="445"/>
    </location>
</feature>
<sequence length="482" mass="47710">MTSTWTLGEHHGLAWPSGIALLDARIEAATVNLLWERAAGAGPAGVEQLGDFLTLLAEVVGNGLLGLPDFAVAVSSGPAAGTLGADAQLAARGRFRVHARAQGEQVEVSGEGVTTWAEKRVRRATGVVLSVAGPVAGPAAGPVGVREAGNAAGLVLASGVVPAGTIALGAVGGSAGAGSVGVPSGSGVPGAGSARVGPAGAAPGSAPDPQPPVRPDFISEVPGFVRTGPSSSSTGPASSRSVPLSTSSTSSTSSATPVSSMPPAASTPPPPPFDPASAHSPSLELETQWSGDHDGETIARPPGERAASGAEGSGAPARPAPGPVATTPPGAPGAGQLLAVLCSSGHANPPQRPTCRVCGVALGAAPTRVPRPALGTVIAVSGESLPLTGPVVIGRAPQAARFTGTEAPRLMKLPHPHISSSHVALRIEDWNVLAVDLGSTNGTFLRRNGRPPFRLSDTSHLLVPGDVLDLGHGVHLRFEELP</sequence>
<dbReference type="Pfam" id="PF00498">
    <property type="entry name" value="FHA"/>
    <property type="match status" value="1"/>
</dbReference>